<organism evidence="1 2">
    <name type="scientific">Aegilops tauschii subsp. strangulata</name>
    <name type="common">Goatgrass</name>
    <dbReference type="NCBI Taxonomy" id="200361"/>
    <lineage>
        <taxon>Eukaryota</taxon>
        <taxon>Viridiplantae</taxon>
        <taxon>Streptophyta</taxon>
        <taxon>Embryophyta</taxon>
        <taxon>Tracheophyta</taxon>
        <taxon>Spermatophyta</taxon>
        <taxon>Magnoliopsida</taxon>
        <taxon>Liliopsida</taxon>
        <taxon>Poales</taxon>
        <taxon>Poaceae</taxon>
        <taxon>BOP clade</taxon>
        <taxon>Pooideae</taxon>
        <taxon>Triticodae</taxon>
        <taxon>Triticeae</taxon>
        <taxon>Triticinae</taxon>
        <taxon>Aegilops</taxon>
    </lineage>
</organism>
<dbReference type="Gramene" id="AET2Gv21296400.2">
    <property type="protein sequence ID" value="AET2Gv21296400.2"/>
    <property type="gene ID" value="AET2Gv21296400"/>
</dbReference>
<accession>A0A453DLI3</accession>
<reference evidence="1" key="4">
    <citation type="submission" date="2019-03" db="UniProtKB">
        <authorList>
            <consortium name="EnsemblPlants"/>
        </authorList>
    </citation>
    <scope>IDENTIFICATION</scope>
</reference>
<reference evidence="2" key="1">
    <citation type="journal article" date="2014" name="Science">
        <title>Ancient hybridizations among the ancestral genomes of bread wheat.</title>
        <authorList>
            <consortium name="International Wheat Genome Sequencing Consortium,"/>
            <person name="Marcussen T."/>
            <person name="Sandve S.R."/>
            <person name="Heier L."/>
            <person name="Spannagl M."/>
            <person name="Pfeifer M."/>
            <person name="Jakobsen K.S."/>
            <person name="Wulff B.B."/>
            <person name="Steuernagel B."/>
            <person name="Mayer K.F."/>
            <person name="Olsen O.A."/>
        </authorList>
    </citation>
    <scope>NUCLEOTIDE SEQUENCE [LARGE SCALE GENOMIC DNA]</scope>
    <source>
        <strain evidence="2">cv. AL8/78</strain>
    </source>
</reference>
<protein>
    <submittedName>
        <fullName evidence="1">Uncharacterized protein</fullName>
    </submittedName>
</protein>
<evidence type="ECO:0000313" key="2">
    <source>
        <dbReference type="Proteomes" id="UP000015105"/>
    </source>
</evidence>
<reference evidence="2" key="2">
    <citation type="journal article" date="2017" name="Nat. Plants">
        <title>The Aegilops tauschii genome reveals multiple impacts of transposons.</title>
        <authorList>
            <person name="Zhao G."/>
            <person name="Zou C."/>
            <person name="Li K."/>
            <person name="Wang K."/>
            <person name="Li T."/>
            <person name="Gao L."/>
            <person name="Zhang X."/>
            <person name="Wang H."/>
            <person name="Yang Z."/>
            <person name="Liu X."/>
            <person name="Jiang W."/>
            <person name="Mao L."/>
            <person name="Kong X."/>
            <person name="Jiao Y."/>
            <person name="Jia J."/>
        </authorList>
    </citation>
    <scope>NUCLEOTIDE SEQUENCE [LARGE SCALE GENOMIC DNA]</scope>
    <source>
        <strain evidence="2">cv. AL8/78</strain>
    </source>
</reference>
<reference evidence="1" key="3">
    <citation type="journal article" date="2017" name="Nature">
        <title>Genome sequence of the progenitor of the wheat D genome Aegilops tauschii.</title>
        <authorList>
            <person name="Luo M.C."/>
            <person name="Gu Y.Q."/>
            <person name="Puiu D."/>
            <person name="Wang H."/>
            <person name="Twardziok S.O."/>
            <person name="Deal K.R."/>
            <person name="Huo N."/>
            <person name="Zhu T."/>
            <person name="Wang L."/>
            <person name="Wang Y."/>
            <person name="McGuire P.E."/>
            <person name="Liu S."/>
            <person name="Long H."/>
            <person name="Ramasamy R.K."/>
            <person name="Rodriguez J.C."/>
            <person name="Van S.L."/>
            <person name="Yuan L."/>
            <person name="Wang Z."/>
            <person name="Xia Z."/>
            <person name="Xiao L."/>
            <person name="Anderson O.D."/>
            <person name="Ouyang S."/>
            <person name="Liang Y."/>
            <person name="Zimin A.V."/>
            <person name="Pertea G."/>
            <person name="Qi P."/>
            <person name="Bennetzen J.L."/>
            <person name="Dai X."/>
            <person name="Dawson M.W."/>
            <person name="Muller H.G."/>
            <person name="Kugler K."/>
            <person name="Rivarola-Duarte L."/>
            <person name="Spannagl M."/>
            <person name="Mayer K.F.X."/>
            <person name="Lu F.H."/>
            <person name="Bevan M.W."/>
            <person name="Leroy P."/>
            <person name="Li P."/>
            <person name="You F.M."/>
            <person name="Sun Q."/>
            <person name="Liu Z."/>
            <person name="Lyons E."/>
            <person name="Wicker T."/>
            <person name="Salzberg S.L."/>
            <person name="Devos K.M."/>
            <person name="Dvorak J."/>
        </authorList>
    </citation>
    <scope>NUCLEOTIDE SEQUENCE [LARGE SCALE GENOMIC DNA]</scope>
    <source>
        <strain evidence="1">cv. AL8/78</strain>
    </source>
</reference>
<dbReference type="PANTHER" id="PTHR47150">
    <property type="entry name" value="OS12G0169200 PROTEIN"/>
    <property type="match status" value="1"/>
</dbReference>
<proteinExistence type="predicted"/>
<name>A0A453DLI3_AEGTS</name>
<dbReference type="Gramene" id="AET2Gv21296400.1">
    <property type="protein sequence ID" value="AET2Gv21296400.1"/>
    <property type="gene ID" value="AET2Gv21296400"/>
</dbReference>
<dbReference type="EnsemblPlants" id="AET2Gv21296400.2">
    <property type="protein sequence ID" value="AET2Gv21296400.2"/>
    <property type="gene ID" value="AET2Gv21296400"/>
</dbReference>
<dbReference type="EnsemblPlants" id="AET2Gv21296400.1">
    <property type="protein sequence ID" value="AET2Gv21296400.1"/>
    <property type="gene ID" value="AET2Gv21296400"/>
</dbReference>
<dbReference type="Proteomes" id="UP000015105">
    <property type="component" value="Chromosome 2D"/>
</dbReference>
<reference evidence="1" key="5">
    <citation type="journal article" date="2021" name="G3 (Bethesda)">
        <title>Aegilops tauschii genome assembly Aet v5.0 features greater sequence contiguity and improved annotation.</title>
        <authorList>
            <person name="Wang L."/>
            <person name="Zhu T."/>
            <person name="Rodriguez J.C."/>
            <person name="Deal K.R."/>
            <person name="Dubcovsky J."/>
            <person name="McGuire P.E."/>
            <person name="Lux T."/>
            <person name="Spannagl M."/>
            <person name="Mayer K.F.X."/>
            <person name="Baldrich P."/>
            <person name="Meyers B.C."/>
            <person name="Huo N."/>
            <person name="Gu Y.Q."/>
            <person name="Zhou H."/>
            <person name="Devos K.M."/>
            <person name="Bennetzen J.L."/>
            <person name="Unver T."/>
            <person name="Budak H."/>
            <person name="Gulick P.J."/>
            <person name="Galiba G."/>
            <person name="Kalapos B."/>
            <person name="Nelson D.R."/>
            <person name="Li P."/>
            <person name="You F.M."/>
            <person name="Luo M.C."/>
            <person name="Dvorak J."/>
        </authorList>
    </citation>
    <scope>NUCLEOTIDE SEQUENCE [LARGE SCALE GENOMIC DNA]</scope>
    <source>
        <strain evidence="1">cv. AL8/78</strain>
    </source>
</reference>
<keyword evidence="2" id="KW-1185">Reference proteome</keyword>
<dbReference type="PANTHER" id="PTHR47150:SF6">
    <property type="entry name" value="OS01G0872900 PROTEIN"/>
    <property type="match status" value="1"/>
</dbReference>
<dbReference type="AlphaFoldDB" id="A0A453DLI3"/>
<evidence type="ECO:0000313" key="1">
    <source>
        <dbReference type="EnsemblPlants" id="AET2Gv21296400.1"/>
    </source>
</evidence>
<dbReference type="STRING" id="200361.A0A453DLI3"/>
<sequence length="130" mass="15725">MSSSNDSFDEEFYFQEEEDVAMILAMHVNKKPKHGGSVTGRQKLWRDRIDAHNRLMRYYFMENPIYLKSYFRRRFRMRTKLFKHIAKKLASHDRFFQQRRNAAKELRHNIFQKVTIALRMLALRYSGGSS</sequence>